<dbReference type="Proteomes" id="UP001146351">
    <property type="component" value="Unassembled WGS sequence"/>
</dbReference>
<dbReference type="InterPro" id="IPR050791">
    <property type="entry name" value="Aldo-Keto_reductase"/>
</dbReference>
<dbReference type="EMBL" id="JAPQKO010000005">
    <property type="protein sequence ID" value="KAJ5161551.1"/>
    <property type="molecule type" value="Genomic_DNA"/>
</dbReference>
<proteinExistence type="predicted"/>
<evidence type="ECO:0000256" key="1">
    <source>
        <dbReference type="ARBA" id="ARBA00023002"/>
    </source>
</evidence>
<reference evidence="3" key="1">
    <citation type="submission" date="2022-11" db="EMBL/GenBank/DDBJ databases">
        <authorList>
            <person name="Petersen C."/>
        </authorList>
    </citation>
    <scope>NUCLEOTIDE SEQUENCE</scope>
    <source>
        <strain evidence="3">IBT 21917</strain>
    </source>
</reference>
<keyword evidence="4" id="KW-1185">Reference proteome</keyword>
<keyword evidence="1" id="KW-0560">Oxidoreductase</keyword>
<dbReference type="InterPro" id="IPR036812">
    <property type="entry name" value="NAD(P)_OxRdtase_dom_sf"/>
</dbReference>
<dbReference type="PANTHER" id="PTHR43625:SF40">
    <property type="entry name" value="ALDO-KETO REDUCTASE YAKC [NADP(+)]"/>
    <property type="match status" value="1"/>
</dbReference>
<sequence>MGSSGHYGPPHSNEDRLALLDQAYELGERFWDTADMYGDSEIVLGKWLAKNPEKRQSIFLATKFGIQAIPSPPGYAINSTPKYCRSAIDNSLQRLDLPFVDVYYVHRLDKVTPIEKTMEALVELKNAGKIKHIGLSECSPDSLRRAYAVHPITCVQVEYSLFCTEIELPARRLLEAARELNVGIVAYSPLGNGVLTGLVRTRADVSKTGDLRGHLPWLAEEHIEKNIALVDRIGDIARQRGVSMPQLALAWLLKQGDDIFPIPGSSRIERLKGNLESSFIEVSDHDEKTLRLLGQEIAGGRFQNGNWLFLWGYSDFARLDEE</sequence>
<dbReference type="GO" id="GO:0005737">
    <property type="term" value="C:cytoplasm"/>
    <property type="evidence" value="ECO:0007669"/>
    <property type="project" value="TreeGrafter"/>
</dbReference>
<dbReference type="InterPro" id="IPR023210">
    <property type="entry name" value="NADP_OxRdtase_dom"/>
</dbReference>
<protein>
    <submittedName>
        <fullName evidence="3">Aldo/keto reductase</fullName>
    </submittedName>
</protein>
<gene>
    <name evidence="3" type="ORF">N7492_006943</name>
</gene>
<organism evidence="3 4">
    <name type="scientific">Penicillium capsulatum</name>
    <dbReference type="NCBI Taxonomy" id="69766"/>
    <lineage>
        <taxon>Eukaryota</taxon>
        <taxon>Fungi</taxon>
        <taxon>Dikarya</taxon>
        <taxon>Ascomycota</taxon>
        <taxon>Pezizomycotina</taxon>
        <taxon>Eurotiomycetes</taxon>
        <taxon>Eurotiomycetidae</taxon>
        <taxon>Eurotiales</taxon>
        <taxon>Aspergillaceae</taxon>
        <taxon>Penicillium</taxon>
    </lineage>
</organism>
<accession>A0A9W9LLM3</accession>
<evidence type="ECO:0000313" key="4">
    <source>
        <dbReference type="Proteomes" id="UP001146351"/>
    </source>
</evidence>
<dbReference type="OrthoDB" id="37537at2759"/>
<feature type="domain" description="NADP-dependent oxidoreductase" evidence="2">
    <location>
        <begin position="10"/>
        <end position="288"/>
    </location>
</feature>
<dbReference type="Gene3D" id="3.20.20.100">
    <property type="entry name" value="NADP-dependent oxidoreductase domain"/>
    <property type="match status" value="1"/>
</dbReference>
<evidence type="ECO:0000313" key="3">
    <source>
        <dbReference type="EMBL" id="KAJ5161551.1"/>
    </source>
</evidence>
<evidence type="ECO:0000259" key="2">
    <source>
        <dbReference type="Pfam" id="PF00248"/>
    </source>
</evidence>
<comment type="caution">
    <text evidence="3">The sequence shown here is derived from an EMBL/GenBank/DDBJ whole genome shotgun (WGS) entry which is preliminary data.</text>
</comment>
<dbReference type="GO" id="GO:0016491">
    <property type="term" value="F:oxidoreductase activity"/>
    <property type="evidence" value="ECO:0007669"/>
    <property type="project" value="UniProtKB-KW"/>
</dbReference>
<dbReference type="AlphaFoldDB" id="A0A9W9LLM3"/>
<name>A0A9W9LLM3_9EURO</name>
<reference evidence="3" key="2">
    <citation type="journal article" date="2023" name="IMA Fungus">
        <title>Comparative genomic study of the Penicillium genus elucidates a diverse pangenome and 15 lateral gene transfer events.</title>
        <authorList>
            <person name="Petersen C."/>
            <person name="Sorensen T."/>
            <person name="Nielsen M.R."/>
            <person name="Sondergaard T.E."/>
            <person name="Sorensen J.L."/>
            <person name="Fitzpatrick D.A."/>
            <person name="Frisvad J.C."/>
            <person name="Nielsen K.L."/>
        </authorList>
    </citation>
    <scope>NUCLEOTIDE SEQUENCE</scope>
    <source>
        <strain evidence="3">IBT 21917</strain>
    </source>
</reference>
<dbReference type="SUPFAM" id="SSF51430">
    <property type="entry name" value="NAD(P)-linked oxidoreductase"/>
    <property type="match status" value="1"/>
</dbReference>
<dbReference type="PANTHER" id="PTHR43625">
    <property type="entry name" value="AFLATOXIN B1 ALDEHYDE REDUCTASE"/>
    <property type="match status" value="1"/>
</dbReference>
<dbReference type="Pfam" id="PF00248">
    <property type="entry name" value="Aldo_ket_red"/>
    <property type="match status" value="1"/>
</dbReference>